<dbReference type="GO" id="GO:0005886">
    <property type="term" value="C:plasma membrane"/>
    <property type="evidence" value="ECO:0007669"/>
    <property type="project" value="TreeGrafter"/>
</dbReference>
<feature type="transmembrane region" description="Helical" evidence="1">
    <location>
        <begin position="464"/>
        <end position="492"/>
    </location>
</feature>
<feature type="transmembrane region" description="Helical" evidence="1">
    <location>
        <begin position="361"/>
        <end position="385"/>
    </location>
</feature>
<keyword evidence="1" id="KW-0812">Transmembrane</keyword>
<dbReference type="Gene3D" id="3.30.70.1320">
    <property type="entry name" value="Multidrug efflux transporter AcrB pore domain like"/>
    <property type="match status" value="1"/>
</dbReference>
<dbReference type="InterPro" id="IPR001036">
    <property type="entry name" value="Acrflvin-R"/>
</dbReference>
<evidence type="ECO:0000313" key="3">
    <source>
        <dbReference type="Proteomes" id="UP000003806"/>
    </source>
</evidence>
<dbReference type="EMBL" id="CM001376">
    <property type="protein sequence ID" value="EHM13700.1"/>
    <property type="molecule type" value="Genomic_DNA"/>
</dbReference>
<feature type="transmembrane region" description="Helical" evidence="1">
    <location>
        <begin position="335"/>
        <end position="354"/>
    </location>
</feature>
<dbReference type="AlphaFoldDB" id="H0UMJ7"/>
<accession>H0UMJ7</accession>
<dbReference type="Gene3D" id="1.20.1640.10">
    <property type="entry name" value="Multidrug efflux transporter AcrB transmembrane domain"/>
    <property type="match status" value="2"/>
</dbReference>
<feature type="transmembrane region" description="Helical" evidence="1">
    <location>
        <begin position="843"/>
        <end position="865"/>
    </location>
</feature>
<dbReference type="Gene3D" id="3.30.70.1440">
    <property type="entry name" value="Multidrug efflux transporter AcrB pore domain"/>
    <property type="match status" value="1"/>
</dbReference>
<dbReference type="GO" id="GO:0042910">
    <property type="term" value="F:xenobiotic transmembrane transporter activity"/>
    <property type="evidence" value="ECO:0007669"/>
    <property type="project" value="TreeGrafter"/>
</dbReference>
<dbReference type="eggNOG" id="COG0841">
    <property type="taxonomic scope" value="Bacteria"/>
</dbReference>
<dbReference type="PANTHER" id="PTHR32063:SF0">
    <property type="entry name" value="SWARMING MOTILITY PROTEIN SWRC"/>
    <property type="match status" value="1"/>
</dbReference>
<dbReference type="PANTHER" id="PTHR32063">
    <property type="match status" value="1"/>
</dbReference>
<dbReference type="RefSeq" id="WP_008523269.1">
    <property type="nucleotide sequence ID" value="NZ_CM001376.1"/>
</dbReference>
<gene>
    <name evidence="2" type="ORF">JonanDRAFT_1336</name>
</gene>
<dbReference type="Pfam" id="PF00873">
    <property type="entry name" value="ACR_tran"/>
    <property type="match status" value="1"/>
</dbReference>
<protein>
    <submittedName>
        <fullName evidence="2">Cation/multidrug efflux pump</fullName>
    </submittedName>
</protein>
<dbReference type="Gene3D" id="3.30.70.1430">
    <property type="entry name" value="Multidrug efflux transporter AcrB pore domain"/>
    <property type="match status" value="2"/>
</dbReference>
<dbReference type="SUPFAM" id="SSF82693">
    <property type="entry name" value="Multidrug efflux transporter AcrB pore domain, PN1, PN2, PC1 and PC2 subdomains"/>
    <property type="match status" value="3"/>
</dbReference>
<dbReference type="InterPro" id="IPR027463">
    <property type="entry name" value="AcrB_DN_DC_subdom"/>
</dbReference>
<feature type="transmembrane region" description="Helical" evidence="1">
    <location>
        <begin position="7"/>
        <end position="30"/>
    </location>
</feature>
<feature type="transmembrane region" description="Helical" evidence="1">
    <location>
        <begin position="526"/>
        <end position="544"/>
    </location>
</feature>
<proteinExistence type="predicted"/>
<reference evidence="2 3" key="1">
    <citation type="submission" date="2011-11" db="EMBL/GenBank/DDBJ databases">
        <title>The Noncontiguous Finished genome of Jonquetella anthropi DSM 22815.</title>
        <authorList>
            <consortium name="US DOE Joint Genome Institute (JGI-PGF)"/>
            <person name="Lucas S."/>
            <person name="Copeland A."/>
            <person name="Lapidus A."/>
            <person name="Glavina del Rio T."/>
            <person name="Dalin E."/>
            <person name="Tice H."/>
            <person name="Bruce D."/>
            <person name="Goodwin L."/>
            <person name="Pitluck S."/>
            <person name="Peters L."/>
            <person name="Mikhailova N."/>
            <person name="Held B."/>
            <person name="Kyrpides N."/>
            <person name="Mavromatis K."/>
            <person name="Ivanova N."/>
            <person name="Markowitz V."/>
            <person name="Cheng J.-F."/>
            <person name="Hugenholtz P."/>
            <person name="Woyke T."/>
            <person name="Wu D."/>
            <person name="Gronow S."/>
            <person name="Wellnitz S."/>
            <person name="Brambilla E."/>
            <person name="Klenk H.-P."/>
            <person name="Eisen J.A."/>
        </authorList>
    </citation>
    <scope>NUCLEOTIDE SEQUENCE [LARGE SCALE GENOMIC DNA]</scope>
    <source>
        <strain evidence="2 3">DSM 22815</strain>
    </source>
</reference>
<sequence length="1037" mass="112306">MRGLPRFALTHPVTVIITTIVAIFFGLYGLRQMGMENMPNVDIPIVLVSTTIQGASPTVVDNDVADPLESRINTVEGVKSLTSNSYEGRCFTIVEFELSKDIADAAADVRGKVSTAQRQLPDAADTPIVDKFNIADTPVMYVAVTASSGVSRTLLSDYADSVAKEQIQTALGVGGVDMQGLQKRQIRVWLDAEALAARNLTVSDVRNAVAASHIELPGGKIQTGTQDYSIRLKGEYETVDSLASLPVKTVDGTVIRLHDVARVEDGFEDRNSYAVVDGAPSILLVIRKQRGANEVALSDAVRERIKSLNATAPAGIELKVVQDNARFIRLSMQGVLSNIISGILLTAVIMFLFLRTLKSTLVTIVTMPVCLLIGMLFLWGMGFTINNMTTMGLSLVIGMVVDATTVVLENIHHHFDQGKTAFRASLDGTTEVSSAVVAGAATTVAVFLPVALMPGVVGRFFRSFGFTITVTILVSLLLSLTLTPFLCSRLLARKRETMLERILKAPETWLQRGYTRLLRWALCHRFFTLLFASATFAVGLFFASRLGSEFVPSSDEGEINVNFELNASASLEASQAFITNLINSMKSNPYVAYTYGTIGGGMSGELSKGTLNLVLIDRNKRPTQSVIVKELRKELEAFKGVKITLGRRGSNSAVSMRLLGSSSEELIDLANKITADLQSTPQGLVDVKTDVELNQPRIDVEINRPLADDLGVKVSSLASEVMTLFGGSNVGSFKDRGHSYDIRLQARAEDRTTPEKILSVFTRTNDGRLVRADGLVKTKMTLAPNVIKRYNRLKTIQITADVDGISPGEGYAVAEAAFKRHAPADGRIMAIPSGDAQRMQENFGYLFSGLLFALLLVYTVMAIQFESFIHPLIIMFAVPLMTSGAFGLLLAAHLKLSVMSLMGIIMLVGIVVNNAIILVDYANQLRASGLSRFEAMLAAGPRRLRPILMTSISTIAGAVPVALNMVEGGEIRQPMSIATIGGMVTSTLLTLLVIPVVYLVVDEFSDKLKARLSRLKAWSRLRSARRKGAAFGAAARI</sequence>
<name>H0UMJ7_9BACT</name>
<feature type="transmembrane region" description="Helical" evidence="1">
    <location>
        <begin position="975"/>
        <end position="1001"/>
    </location>
</feature>
<feature type="transmembrane region" description="Helical" evidence="1">
    <location>
        <begin position="391"/>
        <end position="411"/>
    </location>
</feature>
<dbReference type="HOGENOM" id="CLU_002755_1_2_0"/>
<dbReference type="Proteomes" id="UP000003806">
    <property type="component" value="Chromosome"/>
</dbReference>
<keyword evidence="1" id="KW-0472">Membrane</keyword>
<feature type="transmembrane region" description="Helical" evidence="1">
    <location>
        <begin position="898"/>
        <end position="923"/>
    </location>
</feature>
<dbReference type="Gene3D" id="3.30.2090.10">
    <property type="entry name" value="Multidrug efflux transporter AcrB TolC docking domain, DN and DC subdomains"/>
    <property type="match status" value="2"/>
</dbReference>
<dbReference type="STRING" id="885272.JonanDRAFT_1336"/>
<keyword evidence="3" id="KW-1185">Reference proteome</keyword>
<dbReference type="SUPFAM" id="SSF82866">
    <property type="entry name" value="Multidrug efflux transporter AcrB transmembrane domain"/>
    <property type="match status" value="2"/>
</dbReference>
<keyword evidence="1" id="KW-1133">Transmembrane helix</keyword>
<dbReference type="SUPFAM" id="SSF82714">
    <property type="entry name" value="Multidrug efflux transporter AcrB TolC docking domain, DN and DC subdomains"/>
    <property type="match status" value="2"/>
</dbReference>
<evidence type="ECO:0000313" key="2">
    <source>
        <dbReference type="EMBL" id="EHM13700.1"/>
    </source>
</evidence>
<organism evidence="2 3">
    <name type="scientific">Jonquetella anthropi DSM 22815</name>
    <dbReference type="NCBI Taxonomy" id="885272"/>
    <lineage>
        <taxon>Bacteria</taxon>
        <taxon>Thermotogati</taxon>
        <taxon>Synergistota</taxon>
        <taxon>Synergistia</taxon>
        <taxon>Synergistales</taxon>
        <taxon>Dethiosulfovibrionaceae</taxon>
        <taxon>Jonquetella</taxon>
    </lineage>
</organism>
<feature type="transmembrane region" description="Helical" evidence="1">
    <location>
        <begin position="872"/>
        <end position="892"/>
    </location>
</feature>
<evidence type="ECO:0000256" key="1">
    <source>
        <dbReference type="SAM" id="Phobius"/>
    </source>
</evidence>
<dbReference type="OrthoDB" id="8270at2"/>
<dbReference type="PRINTS" id="PR00702">
    <property type="entry name" value="ACRIFLAVINRP"/>
</dbReference>
<feature type="transmembrane region" description="Helical" evidence="1">
    <location>
        <begin position="432"/>
        <end position="452"/>
    </location>
</feature>